<comment type="caution">
    <text evidence="1">The sequence shown here is derived from an EMBL/GenBank/DDBJ whole genome shotgun (WGS) entry which is preliminary data.</text>
</comment>
<proteinExistence type="predicted"/>
<dbReference type="RefSeq" id="WP_126981475.1">
    <property type="nucleotide sequence ID" value="NZ_RZHD01000003.1"/>
</dbReference>
<gene>
    <name evidence="1" type="ORF">ELY37_02875</name>
</gene>
<accession>A0A433LG95</accession>
<evidence type="ECO:0000313" key="2">
    <source>
        <dbReference type="Proteomes" id="UP000286912"/>
    </source>
</evidence>
<name>A0A433LG95_9GAMM</name>
<reference evidence="1 2" key="1">
    <citation type="submission" date="2018-12" db="EMBL/GenBank/DDBJ databases">
        <title>three novel Halomonas strain isolated from plants.</title>
        <authorList>
            <person name="Sun C."/>
        </authorList>
    </citation>
    <scope>NUCLEOTIDE SEQUENCE [LARGE SCALE GENOMIC DNA]</scope>
    <source>
        <strain evidence="1 2">RC</strain>
    </source>
</reference>
<keyword evidence="2" id="KW-1185">Reference proteome</keyword>
<dbReference type="OrthoDB" id="10005678at2"/>
<sequence length="125" mass="14473">MKRLWKSYPVPLWIVALLLVACTVMASGWAQSQQRYIENRDFLLNRIAEQQRIIEDTQQINVGLMAANAIIIGTWQSEKQRKEEAEVEISRANGRLGPMQRRINDLESSVERMRNSWTSEVEAGR</sequence>
<evidence type="ECO:0000313" key="1">
    <source>
        <dbReference type="EMBL" id="RUR48811.1"/>
    </source>
</evidence>
<dbReference type="PROSITE" id="PS51257">
    <property type="entry name" value="PROKAR_LIPOPROTEIN"/>
    <property type="match status" value="1"/>
</dbReference>
<organism evidence="1 2">
    <name type="scientific">Vreelandella populi</name>
    <dbReference type="NCBI Taxonomy" id="2498858"/>
    <lineage>
        <taxon>Bacteria</taxon>
        <taxon>Pseudomonadati</taxon>
        <taxon>Pseudomonadota</taxon>
        <taxon>Gammaproteobacteria</taxon>
        <taxon>Oceanospirillales</taxon>
        <taxon>Halomonadaceae</taxon>
        <taxon>Vreelandella</taxon>
    </lineage>
</organism>
<dbReference type="AlphaFoldDB" id="A0A433LG95"/>
<dbReference type="Proteomes" id="UP000286912">
    <property type="component" value="Unassembled WGS sequence"/>
</dbReference>
<protein>
    <submittedName>
        <fullName evidence="1">Uncharacterized protein</fullName>
    </submittedName>
</protein>
<dbReference type="EMBL" id="RZHD01000003">
    <property type="protein sequence ID" value="RUR48811.1"/>
    <property type="molecule type" value="Genomic_DNA"/>
</dbReference>